<reference evidence="9 10" key="1">
    <citation type="submission" date="2024-10" db="EMBL/GenBank/DDBJ databases">
        <authorList>
            <person name="Kim D."/>
        </authorList>
    </citation>
    <scope>NUCLEOTIDE SEQUENCE [LARGE SCALE GENOMIC DNA]</scope>
    <source>
        <strain evidence="9">BH-2024</strain>
    </source>
</reference>
<comment type="caution">
    <text evidence="9">The sequence shown here is derived from an EMBL/GenBank/DDBJ whole genome shotgun (WGS) entry which is preliminary data.</text>
</comment>
<organism evidence="9 10">
    <name type="scientific">Heterodera trifolii</name>
    <dbReference type="NCBI Taxonomy" id="157864"/>
    <lineage>
        <taxon>Eukaryota</taxon>
        <taxon>Metazoa</taxon>
        <taxon>Ecdysozoa</taxon>
        <taxon>Nematoda</taxon>
        <taxon>Chromadorea</taxon>
        <taxon>Rhabditida</taxon>
        <taxon>Tylenchina</taxon>
        <taxon>Tylenchomorpha</taxon>
        <taxon>Tylenchoidea</taxon>
        <taxon>Heteroderidae</taxon>
        <taxon>Heteroderinae</taxon>
        <taxon>Heterodera</taxon>
    </lineage>
</organism>
<feature type="region of interest" description="Disordered" evidence="7">
    <location>
        <begin position="819"/>
        <end position="874"/>
    </location>
</feature>
<feature type="domain" description="BHLH" evidence="8">
    <location>
        <begin position="1081"/>
        <end position="1134"/>
    </location>
</feature>
<dbReference type="InterPro" id="IPR052207">
    <property type="entry name" value="Max-like/E-box_TFs"/>
</dbReference>
<dbReference type="PROSITE" id="PS50888">
    <property type="entry name" value="BHLH"/>
    <property type="match status" value="1"/>
</dbReference>
<evidence type="ECO:0000256" key="1">
    <source>
        <dbReference type="ARBA" id="ARBA00004123"/>
    </source>
</evidence>
<evidence type="ECO:0000259" key="8">
    <source>
        <dbReference type="PROSITE" id="PS50888"/>
    </source>
</evidence>
<feature type="region of interest" description="Disordered" evidence="7">
    <location>
        <begin position="1"/>
        <end position="34"/>
    </location>
</feature>
<dbReference type="CDD" id="cd11405">
    <property type="entry name" value="bHLHzip_MLXIP_like"/>
    <property type="match status" value="1"/>
</dbReference>
<feature type="compositionally biased region" description="Polar residues" evidence="7">
    <location>
        <begin position="724"/>
        <end position="739"/>
    </location>
</feature>
<evidence type="ECO:0000256" key="6">
    <source>
        <dbReference type="SAM" id="Coils"/>
    </source>
</evidence>
<dbReference type="CDD" id="cd21739">
    <property type="entry name" value="NES2-NLS_ChREBP-like"/>
    <property type="match status" value="1"/>
</dbReference>
<keyword evidence="4" id="KW-0804">Transcription</keyword>
<keyword evidence="5" id="KW-0539">Nucleus</keyword>
<feature type="compositionally biased region" description="Polar residues" evidence="7">
    <location>
        <begin position="914"/>
        <end position="930"/>
    </location>
</feature>
<dbReference type="Proteomes" id="UP001620626">
    <property type="component" value="Unassembled WGS sequence"/>
</dbReference>
<keyword evidence="6" id="KW-0175">Coiled coil</keyword>
<evidence type="ECO:0000256" key="3">
    <source>
        <dbReference type="ARBA" id="ARBA00023125"/>
    </source>
</evidence>
<proteinExistence type="predicted"/>
<gene>
    <name evidence="9" type="ORF">niasHT_005268</name>
</gene>
<feature type="region of interest" description="Disordered" evidence="7">
    <location>
        <begin position="226"/>
        <end position="247"/>
    </location>
</feature>
<evidence type="ECO:0000256" key="7">
    <source>
        <dbReference type="SAM" id="MobiDB-lite"/>
    </source>
</evidence>
<feature type="compositionally biased region" description="Polar residues" evidence="7">
    <location>
        <begin position="853"/>
        <end position="862"/>
    </location>
</feature>
<evidence type="ECO:0000256" key="4">
    <source>
        <dbReference type="ARBA" id="ARBA00023163"/>
    </source>
</evidence>
<feature type="compositionally biased region" description="Acidic residues" evidence="7">
    <location>
        <begin position="24"/>
        <end position="34"/>
    </location>
</feature>
<feature type="coiled-coil region" evidence="6">
    <location>
        <begin position="1124"/>
        <end position="1151"/>
    </location>
</feature>
<dbReference type="GO" id="GO:0003677">
    <property type="term" value="F:DNA binding"/>
    <property type="evidence" value="ECO:0007669"/>
    <property type="project" value="UniProtKB-KW"/>
</dbReference>
<protein>
    <recommendedName>
        <fullName evidence="8">BHLH domain-containing protein</fullName>
    </recommendedName>
</protein>
<feature type="compositionally biased region" description="Polar residues" evidence="7">
    <location>
        <begin position="748"/>
        <end position="763"/>
    </location>
</feature>
<evidence type="ECO:0000256" key="5">
    <source>
        <dbReference type="ARBA" id="ARBA00023242"/>
    </source>
</evidence>
<name>A0ABD2LS05_9BILA</name>
<dbReference type="PANTHER" id="PTHR15741:SF37">
    <property type="entry name" value="LD38259P"/>
    <property type="match status" value="1"/>
</dbReference>
<dbReference type="InterPro" id="IPR011598">
    <property type="entry name" value="bHLH_dom"/>
</dbReference>
<feature type="compositionally biased region" description="Polar residues" evidence="7">
    <location>
        <begin position="819"/>
        <end position="833"/>
    </location>
</feature>
<evidence type="ECO:0000256" key="2">
    <source>
        <dbReference type="ARBA" id="ARBA00023015"/>
    </source>
</evidence>
<comment type="subcellular location">
    <subcellularLocation>
        <location evidence="1">Nucleus</location>
    </subcellularLocation>
</comment>
<dbReference type="SMART" id="SM00353">
    <property type="entry name" value="HLH"/>
    <property type="match status" value="1"/>
</dbReference>
<dbReference type="Gene3D" id="4.10.280.10">
    <property type="entry name" value="Helix-loop-helix DNA-binding domain"/>
    <property type="match status" value="1"/>
</dbReference>
<feature type="region of interest" description="Disordered" evidence="7">
    <location>
        <begin position="913"/>
        <end position="939"/>
    </location>
</feature>
<dbReference type="GO" id="GO:0005634">
    <property type="term" value="C:nucleus"/>
    <property type="evidence" value="ECO:0007669"/>
    <property type="project" value="UniProtKB-SubCell"/>
</dbReference>
<keyword evidence="2" id="KW-0805">Transcription regulation</keyword>
<feature type="compositionally biased region" description="Polar residues" evidence="7">
    <location>
        <begin position="230"/>
        <end position="246"/>
    </location>
</feature>
<sequence length="1290" mass="141683">MSSNANEPIHSGHFMTSNPHSEIPADDEDEDVEVDVVDVDDANSLSAAQTADKSTAKGSLLKDEDRPVTFYKFGSQKTQSIVIDQSLNKLNKCIRVAYMKMTTPKWKDFKGLKLQWKHRIRLNNVIWRAYYMEFRKPGKRGKTPYCYFSVPDDDMTHTKIEGSLLEGMYWKRRMEAVCAQYKRWRTYNRNRARKKCCRKRCSSSSPSKENSCGCDKGAVGKIGPVIAKPSQPNGQQRSMTPENMSTGNNGLFFDFDDDLDNEFTNQLFEQLNAPFLFPNPKENGAQQCANADIMQPGLLSLQPSIEEIMCTDYPFAADDSLLIAPSSDFVNSLPLSAVDAHSQPPHFSQPGVKLVMSSIPSQLQQQNTANGKEYGTVATMQLVQCNNRQRMSHHRHPSAPISSSVTTSFFRQPSLTAASHQRLSHSVSVVQPAMPVPVITPNISHPLYSQAAVYEPQQIGLMGGGHQRTAVTTTAMVEQHQMIISNSVSAAQSLTNLHSYASREKNDSGNPPMATKMANQPTQIAHPITSIASSAPSQLLPALNYSILAASTVANIVAQASQIGHTSQGGSLLNSSNSWPSHNGGWTTNQQESYTTAHPQHHQVEQKSNGLFRPSLATAVRMSSSSPLSTASFSTQSLLSPSASLHMPSSSCAAPSLTNLVAMPPQSGAVMGRQSAIALHLQQQPKTHNQHQMAPLIPSLPSTNTGAASVHQFVMSDLSRYLTQQRQSPLGPSAVSPSMEQLHASPLPNGSSRGLRLTMSNAHASPAMASPGGLSPNAPPRYHHPTTAPTPLSAPVLGSFLHTMNKQQIQNADCEMHSNLNQNLPTKKSSSVTLPPPISEETHSPPKKGRGSGSFSGTQKSFNLAKRQKQSQGVEIQHNSLFDAIAIETNPSFSARQMHDSIAPQQFAELVSAPSKTSPFPSSTNRWASQNRRHPSADSFRFSSASLQFPQQQKSLSVTSPQMTHSRRKGQNAIGDDFLQHAPHELTDDMLQLSGDSSEMLMATTLLGLSEQIKEEEGDGAILEEKILTDDKHTFATLGHKRRHHHGQQSSVGATCSSTQSSAPSSSQSEQADSTLHPEERKRILHLHAEKNRRFALKEGFESLVNAIPVVEQTGVKCTNAVVLNRAAQHIKQLKSEQDQQQMKLRVFREKITNMNERIALIQSNLPSSSTGGSRPCEAQSPSMRIQVEQFFEHYKKERSREDYRFWLMGEVLKPIVHSFAEQIHPNASDHDRVLHSLKKWLDTHWNAAVLRPIASDVLVRLATASAAFTDESALSNYIMNEVRNASSAQ</sequence>
<dbReference type="Pfam" id="PF00010">
    <property type="entry name" value="HLH"/>
    <property type="match status" value="1"/>
</dbReference>
<dbReference type="PANTHER" id="PTHR15741">
    <property type="entry name" value="BASIC HELIX-LOOP-HELIX ZIP TRANSCRIPTION FACTOR"/>
    <property type="match status" value="1"/>
</dbReference>
<accession>A0ABD2LS05</accession>
<evidence type="ECO:0000313" key="9">
    <source>
        <dbReference type="EMBL" id="KAL3118025.1"/>
    </source>
</evidence>
<dbReference type="InterPro" id="IPR036638">
    <property type="entry name" value="HLH_DNA-bd_sf"/>
</dbReference>
<dbReference type="SUPFAM" id="SSF47459">
    <property type="entry name" value="HLH, helix-loop-helix DNA-binding domain"/>
    <property type="match status" value="1"/>
</dbReference>
<keyword evidence="3" id="KW-0238">DNA-binding</keyword>
<evidence type="ECO:0000313" key="10">
    <source>
        <dbReference type="Proteomes" id="UP001620626"/>
    </source>
</evidence>
<feature type="region of interest" description="Disordered" evidence="7">
    <location>
        <begin position="724"/>
        <end position="794"/>
    </location>
</feature>
<keyword evidence="10" id="KW-1185">Reference proteome</keyword>
<dbReference type="EMBL" id="JBICBT010000300">
    <property type="protein sequence ID" value="KAL3118025.1"/>
    <property type="molecule type" value="Genomic_DNA"/>
</dbReference>
<feature type="compositionally biased region" description="Low complexity" evidence="7">
    <location>
        <begin position="1054"/>
        <end position="1075"/>
    </location>
</feature>
<feature type="region of interest" description="Disordered" evidence="7">
    <location>
        <begin position="1038"/>
        <end position="1079"/>
    </location>
</feature>